<sequence length="103" mass="10692">MKWEGWGSNEHPEPRLQGGGRCGRQRLVSEVPVNTSSGDGTQAGVVRAVEGRGWAVGSCSGAVTEPIAQWLAQPSVGGGVGLVHAVQFRHTSGTLSLNGRGQM</sequence>
<dbReference type="Proteomes" id="UP001165080">
    <property type="component" value="Unassembled WGS sequence"/>
</dbReference>
<accession>A0A9W6B815</accession>
<comment type="caution">
    <text evidence="2">The sequence shown here is derived from an EMBL/GenBank/DDBJ whole genome shotgun (WGS) entry which is preliminary data.</text>
</comment>
<protein>
    <submittedName>
        <fullName evidence="2">Uncharacterized protein</fullName>
    </submittedName>
</protein>
<proteinExistence type="predicted"/>
<dbReference type="AlphaFoldDB" id="A0A9W6B815"/>
<name>A0A9W6B815_9CHLO</name>
<keyword evidence="3" id="KW-1185">Reference proteome</keyword>
<evidence type="ECO:0000313" key="3">
    <source>
        <dbReference type="Proteomes" id="UP001165080"/>
    </source>
</evidence>
<gene>
    <name evidence="2" type="primary">PLEST010215</name>
    <name evidence="2" type="ORF">PLESTB_000006400</name>
</gene>
<evidence type="ECO:0000313" key="2">
    <source>
        <dbReference type="EMBL" id="GLC47606.1"/>
    </source>
</evidence>
<evidence type="ECO:0000256" key="1">
    <source>
        <dbReference type="SAM" id="MobiDB-lite"/>
    </source>
</evidence>
<reference evidence="2 3" key="1">
    <citation type="journal article" date="2023" name="Commun. Biol.">
        <title>Reorganization of the ancestral sex-determining regions during the evolution of trioecy in Pleodorina starrii.</title>
        <authorList>
            <person name="Takahashi K."/>
            <person name="Suzuki S."/>
            <person name="Kawai-Toyooka H."/>
            <person name="Yamamoto K."/>
            <person name="Hamaji T."/>
            <person name="Ootsuki R."/>
            <person name="Yamaguchi H."/>
            <person name="Kawachi M."/>
            <person name="Higashiyama T."/>
            <person name="Nozaki H."/>
        </authorList>
    </citation>
    <scope>NUCLEOTIDE SEQUENCE [LARGE SCALE GENOMIC DNA]</scope>
    <source>
        <strain evidence="2 3">NIES-4479</strain>
    </source>
</reference>
<organism evidence="2 3">
    <name type="scientific">Pleodorina starrii</name>
    <dbReference type="NCBI Taxonomy" id="330485"/>
    <lineage>
        <taxon>Eukaryota</taxon>
        <taxon>Viridiplantae</taxon>
        <taxon>Chlorophyta</taxon>
        <taxon>core chlorophytes</taxon>
        <taxon>Chlorophyceae</taxon>
        <taxon>CS clade</taxon>
        <taxon>Chlamydomonadales</taxon>
        <taxon>Volvocaceae</taxon>
        <taxon>Pleodorina</taxon>
    </lineage>
</organism>
<dbReference type="EMBL" id="BRXU01000001">
    <property type="protein sequence ID" value="GLC47606.1"/>
    <property type="molecule type" value="Genomic_DNA"/>
</dbReference>
<feature type="region of interest" description="Disordered" evidence="1">
    <location>
        <begin position="1"/>
        <end position="23"/>
    </location>
</feature>